<dbReference type="InterPro" id="IPR002763">
    <property type="entry name" value="DUF72"/>
</dbReference>
<dbReference type="Pfam" id="PF01904">
    <property type="entry name" value="DUF72"/>
    <property type="match status" value="1"/>
</dbReference>
<accession>A0A6L9SE84</accession>
<organism evidence="1 2">
    <name type="scientific">Phytoactinopolyspora halotolerans</name>
    <dbReference type="NCBI Taxonomy" id="1981512"/>
    <lineage>
        <taxon>Bacteria</taxon>
        <taxon>Bacillati</taxon>
        <taxon>Actinomycetota</taxon>
        <taxon>Actinomycetes</taxon>
        <taxon>Jiangellales</taxon>
        <taxon>Jiangellaceae</taxon>
        <taxon>Phytoactinopolyspora</taxon>
    </lineage>
</organism>
<dbReference type="PANTHER" id="PTHR30348:SF4">
    <property type="entry name" value="DUF72 DOMAIN-CONTAINING PROTEIN"/>
    <property type="match status" value="1"/>
</dbReference>
<evidence type="ECO:0000313" key="2">
    <source>
        <dbReference type="Proteomes" id="UP000475214"/>
    </source>
</evidence>
<evidence type="ECO:0000313" key="1">
    <source>
        <dbReference type="EMBL" id="NEE02822.1"/>
    </source>
</evidence>
<protein>
    <submittedName>
        <fullName evidence="1">DUF72 domain-containing protein</fullName>
    </submittedName>
</protein>
<keyword evidence="2" id="KW-1185">Reference proteome</keyword>
<dbReference type="RefSeq" id="WP_163741748.1">
    <property type="nucleotide sequence ID" value="NZ_JAAGOA010000017.1"/>
</dbReference>
<proteinExistence type="predicted"/>
<gene>
    <name evidence="1" type="ORF">G1H10_21900</name>
</gene>
<dbReference type="Gene3D" id="3.20.20.410">
    <property type="entry name" value="Protein of unknown function UPF0759"/>
    <property type="match status" value="1"/>
</dbReference>
<dbReference type="EMBL" id="JAAGOA010000017">
    <property type="protein sequence ID" value="NEE02822.1"/>
    <property type="molecule type" value="Genomic_DNA"/>
</dbReference>
<dbReference type="InterPro" id="IPR036520">
    <property type="entry name" value="UPF0759_sf"/>
</dbReference>
<dbReference type="Proteomes" id="UP000475214">
    <property type="component" value="Unassembled WGS sequence"/>
</dbReference>
<name>A0A6L9SE84_9ACTN</name>
<reference evidence="1 2" key="1">
    <citation type="submission" date="2020-02" db="EMBL/GenBank/DDBJ databases">
        <authorList>
            <person name="Li X.-J."/>
            <person name="Han X.-M."/>
        </authorList>
    </citation>
    <scope>NUCLEOTIDE SEQUENCE [LARGE SCALE GENOMIC DNA]</scope>
    <source>
        <strain evidence="1 2">CCTCC AB 2017055</strain>
    </source>
</reference>
<sequence length="256" mass="29153">MPVFVGTSGWQYRDWRGVIYPDGLAQRRWFERYVKSFATVESNSAFYRLPRRETFASWRAQMPDDFVMAVKASRFLTHIRRLQEPREPVRRFLDAAAGLGDRLGPVLLQLPPTLQAEPGRLAACLDEFPADVRVAVEPRHTSWWTDEVRSVLEARDAALCWADVRGTPQMPLWRTASWGYLRLHQGAASPWPHYDDDMMRSWARRIGDTWADAEDVYVYFNNDPGGAAVRNAIGFAGIVGATGRTVTRTAQLRPSP</sequence>
<dbReference type="SUPFAM" id="SSF117396">
    <property type="entry name" value="TM1631-like"/>
    <property type="match status" value="1"/>
</dbReference>
<comment type="caution">
    <text evidence="1">The sequence shown here is derived from an EMBL/GenBank/DDBJ whole genome shotgun (WGS) entry which is preliminary data.</text>
</comment>
<dbReference type="PANTHER" id="PTHR30348">
    <property type="entry name" value="UNCHARACTERIZED PROTEIN YECE"/>
    <property type="match status" value="1"/>
</dbReference>
<dbReference type="AlphaFoldDB" id="A0A6L9SE84"/>